<organism evidence="9 10">
    <name type="scientific">Trichomonas vaginalis (strain ATCC PRA-98 / G3)</name>
    <dbReference type="NCBI Taxonomy" id="412133"/>
    <lineage>
        <taxon>Eukaryota</taxon>
        <taxon>Metamonada</taxon>
        <taxon>Parabasalia</taxon>
        <taxon>Trichomonadida</taxon>
        <taxon>Trichomonadidae</taxon>
        <taxon>Trichomonas</taxon>
    </lineage>
</organism>
<dbReference type="OMA" id="RYTATRY"/>
<feature type="domain" description="Glycoside hydrolase family 20 catalytic" evidence="7">
    <location>
        <begin position="72"/>
        <end position="353"/>
    </location>
</feature>
<name>A2EGN9_TRIV3</name>
<dbReference type="AlphaFoldDB" id="A2EGN9"/>
<evidence type="ECO:0000256" key="3">
    <source>
        <dbReference type="ARBA" id="ARBA00012663"/>
    </source>
</evidence>
<evidence type="ECO:0000256" key="6">
    <source>
        <dbReference type="PIRSR" id="PIRSR625705-1"/>
    </source>
</evidence>
<accession>A2EGN9</accession>
<reference evidence="9" key="2">
    <citation type="journal article" date="2007" name="Science">
        <title>Draft genome sequence of the sexually transmitted pathogen Trichomonas vaginalis.</title>
        <authorList>
            <person name="Carlton J.M."/>
            <person name="Hirt R.P."/>
            <person name="Silva J.C."/>
            <person name="Delcher A.L."/>
            <person name="Schatz M."/>
            <person name="Zhao Q."/>
            <person name="Wortman J.R."/>
            <person name="Bidwell S.L."/>
            <person name="Alsmark U.C.M."/>
            <person name="Besteiro S."/>
            <person name="Sicheritz-Ponten T."/>
            <person name="Noel C.J."/>
            <person name="Dacks J.B."/>
            <person name="Foster P.G."/>
            <person name="Simillion C."/>
            <person name="Van de Peer Y."/>
            <person name="Miranda-Saavedra D."/>
            <person name="Barton G.J."/>
            <person name="Westrop G.D."/>
            <person name="Mueller S."/>
            <person name="Dessi D."/>
            <person name="Fiori P.L."/>
            <person name="Ren Q."/>
            <person name="Paulsen I."/>
            <person name="Zhang H."/>
            <person name="Bastida-Corcuera F.D."/>
            <person name="Simoes-Barbosa A."/>
            <person name="Brown M.T."/>
            <person name="Hayes R.D."/>
            <person name="Mukherjee M."/>
            <person name="Okumura C.Y."/>
            <person name="Schneider R."/>
            <person name="Smith A.J."/>
            <person name="Vanacova S."/>
            <person name="Villalvazo M."/>
            <person name="Haas B.J."/>
            <person name="Pertea M."/>
            <person name="Feldblyum T.V."/>
            <person name="Utterback T.R."/>
            <person name="Shu C.L."/>
            <person name="Osoegawa K."/>
            <person name="de Jong P.J."/>
            <person name="Hrdy I."/>
            <person name="Horvathova L."/>
            <person name="Zubacova Z."/>
            <person name="Dolezal P."/>
            <person name="Malik S.B."/>
            <person name="Logsdon J.M. Jr."/>
            <person name="Henze K."/>
            <person name="Gupta A."/>
            <person name="Wang C.C."/>
            <person name="Dunne R.L."/>
            <person name="Upcroft J.A."/>
            <person name="Upcroft P."/>
            <person name="White O."/>
            <person name="Salzberg S.L."/>
            <person name="Tang P."/>
            <person name="Chiu C.-H."/>
            <person name="Lee Y.-S."/>
            <person name="Embley T.M."/>
            <person name="Coombs G.H."/>
            <person name="Mottram J.C."/>
            <person name="Tachezy J."/>
            <person name="Fraser-Liggett C.M."/>
            <person name="Johnson P.J."/>
        </authorList>
    </citation>
    <scope>NUCLEOTIDE SEQUENCE [LARGE SCALE GENOMIC DNA]</scope>
    <source>
        <strain evidence="9">G3</strain>
    </source>
</reference>
<dbReference type="VEuPathDB" id="TrichDB:TVAG_010780"/>
<evidence type="ECO:0000256" key="4">
    <source>
        <dbReference type="ARBA" id="ARBA00022801"/>
    </source>
</evidence>
<dbReference type="GO" id="GO:0004563">
    <property type="term" value="F:beta-N-acetylhexosaminidase activity"/>
    <property type="evidence" value="ECO:0000318"/>
    <property type="project" value="GO_Central"/>
</dbReference>
<dbReference type="Gene3D" id="3.30.379.10">
    <property type="entry name" value="Chitobiase/beta-hexosaminidase domain 2-like"/>
    <property type="match status" value="1"/>
</dbReference>
<evidence type="ECO:0000259" key="7">
    <source>
        <dbReference type="Pfam" id="PF00728"/>
    </source>
</evidence>
<dbReference type="PRINTS" id="PR00738">
    <property type="entry name" value="GLHYDRLASE20"/>
</dbReference>
<evidence type="ECO:0000256" key="5">
    <source>
        <dbReference type="ARBA" id="ARBA00023295"/>
    </source>
</evidence>
<protein>
    <recommendedName>
        <fullName evidence="3">beta-N-acetylhexosaminidase</fullName>
        <ecNumber evidence="3">3.2.1.52</ecNumber>
    </recommendedName>
</protein>
<evidence type="ECO:0000313" key="9">
    <source>
        <dbReference type="EMBL" id="EAY08127.1"/>
    </source>
</evidence>
<dbReference type="EC" id="3.2.1.52" evidence="3"/>
<dbReference type="OrthoDB" id="428480at2759"/>
<dbReference type="InterPro" id="IPR025705">
    <property type="entry name" value="Beta_hexosaminidase_sua/sub"/>
</dbReference>
<evidence type="ECO:0000259" key="8">
    <source>
        <dbReference type="Pfam" id="PF02838"/>
    </source>
</evidence>
<dbReference type="Gene3D" id="3.20.20.80">
    <property type="entry name" value="Glycosidases"/>
    <property type="match status" value="1"/>
</dbReference>
<dbReference type="eggNOG" id="KOG2499">
    <property type="taxonomic scope" value="Eukaryota"/>
</dbReference>
<proteinExistence type="inferred from homology"/>
<dbReference type="GO" id="GO:0016020">
    <property type="term" value="C:membrane"/>
    <property type="evidence" value="ECO:0000318"/>
    <property type="project" value="GO_Central"/>
</dbReference>
<dbReference type="Proteomes" id="UP000001542">
    <property type="component" value="Unassembled WGS sequence"/>
</dbReference>
<feature type="active site" description="Proton donor" evidence="6">
    <location>
        <position position="247"/>
    </location>
</feature>
<dbReference type="InterPro" id="IPR015882">
    <property type="entry name" value="HEX_bac_N"/>
</dbReference>
<dbReference type="InterPro" id="IPR015883">
    <property type="entry name" value="Glyco_hydro_20_cat"/>
</dbReference>
<evidence type="ECO:0000256" key="2">
    <source>
        <dbReference type="ARBA" id="ARBA00006285"/>
    </source>
</evidence>
<evidence type="ECO:0000256" key="1">
    <source>
        <dbReference type="ARBA" id="ARBA00001231"/>
    </source>
</evidence>
<dbReference type="GO" id="GO:0030203">
    <property type="term" value="P:glycosaminoglycan metabolic process"/>
    <property type="evidence" value="ECO:0000318"/>
    <property type="project" value="GO_Central"/>
</dbReference>
<keyword evidence="10" id="KW-1185">Reference proteome</keyword>
<dbReference type="InterPro" id="IPR017853">
    <property type="entry name" value="GH"/>
</dbReference>
<dbReference type="SUPFAM" id="SSF55545">
    <property type="entry name" value="beta-N-acetylhexosaminidase-like domain"/>
    <property type="match status" value="1"/>
</dbReference>
<dbReference type="VEuPathDB" id="TrichDB:TVAGG3_0173200"/>
<dbReference type="InParanoid" id="A2EGN9"/>
<dbReference type="GO" id="GO:0005975">
    <property type="term" value="P:carbohydrate metabolic process"/>
    <property type="evidence" value="ECO:0007669"/>
    <property type="project" value="InterPro"/>
</dbReference>
<keyword evidence="4 9" id="KW-0378">Hydrolase</keyword>
<dbReference type="PANTHER" id="PTHR22600:SF57">
    <property type="entry name" value="BETA-N-ACETYLHEXOSAMINIDASE"/>
    <property type="match status" value="1"/>
</dbReference>
<dbReference type="EMBL" id="DS113384">
    <property type="protein sequence ID" value="EAY08127.1"/>
    <property type="molecule type" value="Genomic_DNA"/>
</dbReference>
<feature type="domain" description="Beta-hexosaminidase bacterial type N-terminal" evidence="8">
    <location>
        <begin position="15"/>
        <end position="68"/>
    </location>
</feature>
<dbReference type="KEGG" id="tva:4766026"/>
<dbReference type="RefSeq" id="XP_001320350.1">
    <property type="nucleotide sequence ID" value="XM_001320315.1"/>
</dbReference>
<gene>
    <name evidence="9" type="ORF">TVAG_302140</name>
</gene>
<dbReference type="Pfam" id="PF02838">
    <property type="entry name" value="Glyco_hydro_20b"/>
    <property type="match status" value="1"/>
</dbReference>
<dbReference type="InterPro" id="IPR029018">
    <property type="entry name" value="Hex-like_dom2"/>
</dbReference>
<dbReference type="SUPFAM" id="SSF51445">
    <property type="entry name" value="(Trans)glycosidases"/>
    <property type="match status" value="1"/>
</dbReference>
<dbReference type="CDD" id="cd06563">
    <property type="entry name" value="GH20_chitobiase-like"/>
    <property type="match status" value="1"/>
</dbReference>
<dbReference type="STRING" id="5722.A2EGN9"/>
<comment type="catalytic activity">
    <reaction evidence="1">
        <text>Hydrolysis of terminal non-reducing N-acetyl-D-hexosamine residues in N-acetyl-beta-D-hexosaminides.</text>
        <dbReference type="EC" id="3.2.1.52"/>
    </reaction>
</comment>
<comment type="similarity">
    <text evidence="2">Belongs to the glycosyl hydrolase 20 family.</text>
</comment>
<dbReference type="Pfam" id="PF00728">
    <property type="entry name" value="Glyco_hydro_20"/>
    <property type="match status" value="1"/>
</dbReference>
<dbReference type="PANTHER" id="PTHR22600">
    <property type="entry name" value="BETA-HEXOSAMINIDASE"/>
    <property type="match status" value="1"/>
</dbReference>
<evidence type="ECO:0000313" key="10">
    <source>
        <dbReference type="Proteomes" id="UP000001542"/>
    </source>
</evidence>
<keyword evidence="5" id="KW-0326">Glycosidase</keyword>
<sequence>MDMKTNQVSALIDSTMTTEDEYTVEVSTSSVVIKSGSARGLFYGLQIIIQLYHMSKGSGEIPCLPIKDCPAFKYRGLMLDVSRHFVPKDFLLKQIDCLAYFKISRFHIHLTDAGGWRLEIKKYPLLTQKAAYRTESDWQIWWNEAHDRKYSDEGTIGAYGGYYTQEDMREVVKYAADRYITIIPEIEMPGHSEEVLYAYPEFSCSGQPYKNSDFCVGNEGTFEFLENILSEVFDIFPSQYIHIGCDEASMGAWYNCPKCQQRMKDNNFTEVDQLQSYLIKRIEKFINENGRTLIGWDEILKGGLAPNAVVMSWTGEGGGIEAAKAGHQVIMTLCQWVYLDYLSGSCRYTATRYRWLYSSYNRLQLLPNSK</sequence>
<reference evidence="9" key="1">
    <citation type="submission" date="2006-10" db="EMBL/GenBank/DDBJ databases">
        <authorList>
            <person name="Amadeo P."/>
            <person name="Zhao Q."/>
            <person name="Wortman J."/>
            <person name="Fraser-Liggett C."/>
            <person name="Carlton J."/>
        </authorList>
    </citation>
    <scope>NUCLEOTIDE SEQUENCE</scope>
    <source>
        <strain evidence="9">G3</strain>
    </source>
</reference>